<dbReference type="InterPro" id="IPR004655">
    <property type="entry name" value="FabH"/>
</dbReference>
<evidence type="ECO:0000256" key="9">
    <source>
        <dbReference type="ARBA" id="ARBA00023315"/>
    </source>
</evidence>
<keyword evidence="4 14" id="KW-0808">Transferase</keyword>
<dbReference type="NCBIfam" id="TIGR00747">
    <property type="entry name" value="fabH"/>
    <property type="match status" value="1"/>
</dbReference>
<dbReference type="InterPro" id="IPR013751">
    <property type="entry name" value="ACP_syn_III_N"/>
</dbReference>
<feature type="active site" evidence="14">
    <location>
        <position position="250"/>
    </location>
</feature>
<evidence type="ECO:0000256" key="1">
    <source>
        <dbReference type="ARBA" id="ARBA00005194"/>
    </source>
</evidence>
<dbReference type="SUPFAM" id="SSF53901">
    <property type="entry name" value="Thiolase-like"/>
    <property type="match status" value="1"/>
</dbReference>
<evidence type="ECO:0000256" key="14">
    <source>
        <dbReference type="HAMAP-Rule" id="MF_01815"/>
    </source>
</evidence>
<keyword evidence="7 14" id="KW-0275">Fatty acid biosynthesis</keyword>
<evidence type="ECO:0000256" key="10">
    <source>
        <dbReference type="ARBA" id="ARBA00051096"/>
    </source>
</evidence>
<keyword evidence="5 14" id="KW-0276">Fatty acid metabolism</keyword>
<dbReference type="AlphaFoldDB" id="A0A6I1MP51"/>
<evidence type="ECO:0000256" key="4">
    <source>
        <dbReference type="ARBA" id="ARBA00022679"/>
    </source>
</evidence>
<keyword evidence="18" id="KW-1185">Reference proteome</keyword>
<dbReference type="GO" id="GO:0005737">
    <property type="term" value="C:cytoplasm"/>
    <property type="evidence" value="ECO:0007669"/>
    <property type="project" value="UniProtKB-SubCell"/>
</dbReference>
<evidence type="ECO:0000256" key="5">
    <source>
        <dbReference type="ARBA" id="ARBA00022832"/>
    </source>
</evidence>
<evidence type="ECO:0000256" key="12">
    <source>
        <dbReference type="ARBA" id="ARBA00052467"/>
    </source>
</evidence>
<dbReference type="NCBIfam" id="NF006829">
    <property type="entry name" value="PRK09352.1"/>
    <property type="match status" value="1"/>
</dbReference>
<dbReference type="RefSeq" id="WP_152889883.1">
    <property type="nucleotide sequence ID" value="NZ_WHJC01000121.1"/>
</dbReference>
<comment type="function">
    <text evidence="14">Catalyzes the condensation reaction of fatty acid synthesis by the addition to an acyl acceptor of two carbons from malonyl-ACP. Catalyzes the first condensation reaction which initiates fatty acid synthesis and may therefore play a role in governing the total rate of fatty acid production. Possesses both acetoacetyl-ACP synthase and acetyl transacylase activities. Its substrate specificity determines the biosynthesis of branched-chain and/or straight-chain of fatty acids.</text>
</comment>
<dbReference type="CDD" id="cd00830">
    <property type="entry name" value="KAS_III"/>
    <property type="match status" value="1"/>
</dbReference>
<comment type="catalytic activity">
    <reaction evidence="11">
        <text>(2S)-2-methylbutanoyl-CoA + malonyl-[ACP] + H(+) = (4S)-4-methyl-3-oxohexanoyl-[ACP] + CO2 + CoA</text>
        <dbReference type="Rhea" id="RHEA:42276"/>
        <dbReference type="Rhea" id="RHEA-COMP:9623"/>
        <dbReference type="Rhea" id="RHEA-COMP:17148"/>
        <dbReference type="ChEBI" id="CHEBI:15378"/>
        <dbReference type="ChEBI" id="CHEBI:16526"/>
        <dbReference type="ChEBI" id="CHEBI:57287"/>
        <dbReference type="ChEBI" id="CHEBI:78449"/>
        <dbReference type="ChEBI" id="CHEBI:88166"/>
        <dbReference type="ChEBI" id="CHEBI:167462"/>
        <dbReference type="EC" id="2.3.1.300"/>
    </reaction>
    <physiologicalReaction direction="left-to-right" evidence="11">
        <dbReference type="Rhea" id="RHEA:42277"/>
    </physiologicalReaction>
</comment>
<dbReference type="EC" id="2.3.1.180" evidence="14"/>
<feature type="active site" evidence="14">
    <location>
        <position position="112"/>
    </location>
</feature>
<sequence length="323" mass="35060">MSNSKIIGIGAYAPENIVTNKMLQSLVDTSDEWIKTRTGIEKRSITIDEETSDLAVKASKIAIKNAKISAKDIDMIIVATITPDTFTPSTACVVQKKLEAINACAFDINAACTGFIYGLKVADSFIRSGEFKNILIIGAETLSKVLNWNDRGTCVLFGDGAGAVVVTATNNEGIKAIEIKSDGNKGDVLTIGGAPLNNPFNKNEKILEQYIKMNGREVFKFATKAMEESILNVLERSNSSLDKIKHIIPHQANLRIIDYVSKKLNIASDKFIINLDKYGNTSSASIPIALYEAYKQKKITFGDEVILVGFGGGLTWGSALIKL</sequence>
<comment type="catalytic activity">
    <reaction evidence="12">
        <text>2-methylpropanoyl-CoA + malonyl-[ACP] + H(+) = 4-methyl-3-oxopentanoyl-[ACP] + CO2 + CoA</text>
        <dbReference type="Rhea" id="RHEA:42268"/>
        <dbReference type="Rhea" id="RHEA-COMP:9623"/>
        <dbReference type="Rhea" id="RHEA-COMP:9940"/>
        <dbReference type="ChEBI" id="CHEBI:15378"/>
        <dbReference type="ChEBI" id="CHEBI:16526"/>
        <dbReference type="ChEBI" id="CHEBI:57287"/>
        <dbReference type="ChEBI" id="CHEBI:57338"/>
        <dbReference type="ChEBI" id="CHEBI:78449"/>
        <dbReference type="ChEBI" id="CHEBI:78820"/>
        <dbReference type="EC" id="2.3.1.300"/>
    </reaction>
    <physiologicalReaction direction="left-to-right" evidence="12">
        <dbReference type="Rhea" id="RHEA:42269"/>
    </physiologicalReaction>
</comment>
<evidence type="ECO:0000313" key="17">
    <source>
        <dbReference type="EMBL" id="MPQ43897.1"/>
    </source>
</evidence>
<dbReference type="FunFam" id="3.40.47.10:FF:000004">
    <property type="entry name" value="3-oxoacyl-[acyl-carrier-protein] synthase 3"/>
    <property type="match status" value="1"/>
</dbReference>
<dbReference type="Pfam" id="PF08541">
    <property type="entry name" value="ACP_syn_III_C"/>
    <property type="match status" value="1"/>
</dbReference>
<evidence type="ECO:0000256" key="8">
    <source>
        <dbReference type="ARBA" id="ARBA00023268"/>
    </source>
</evidence>
<accession>A0A6I1MP51</accession>
<evidence type="ECO:0000256" key="3">
    <source>
        <dbReference type="ARBA" id="ARBA00022516"/>
    </source>
</evidence>
<dbReference type="PANTHER" id="PTHR43091:SF1">
    <property type="entry name" value="BETA-KETOACYL-[ACYL-CARRIER-PROTEIN] SYNTHASE III, CHLOROPLASTIC"/>
    <property type="match status" value="1"/>
</dbReference>
<dbReference type="EMBL" id="WHJC01000121">
    <property type="protein sequence ID" value="MPQ43897.1"/>
    <property type="molecule type" value="Genomic_DNA"/>
</dbReference>
<comment type="catalytic activity">
    <reaction evidence="10">
        <text>malonyl-[ACP] + acetyl-CoA + H(+) = 3-oxobutanoyl-[ACP] + CO2 + CoA</text>
        <dbReference type="Rhea" id="RHEA:12080"/>
        <dbReference type="Rhea" id="RHEA-COMP:9623"/>
        <dbReference type="Rhea" id="RHEA-COMP:9625"/>
        <dbReference type="ChEBI" id="CHEBI:15378"/>
        <dbReference type="ChEBI" id="CHEBI:16526"/>
        <dbReference type="ChEBI" id="CHEBI:57287"/>
        <dbReference type="ChEBI" id="CHEBI:57288"/>
        <dbReference type="ChEBI" id="CHEBI:78449"/>
        <dbReference type="ChEBI" id="CHEBI:78450"/>
        <dbReference type="EC" id="2.3.1.180"/>
    </reaction>
    <physiologicalReaction direction="left-to-right" evidence="10">
        <dbReference type="Rhea" id="RHEA:12081"/>
    </physiologicalReaction>
</comment>
<feature type="region of interest" description="ACP-binding" evidence="14">
    <location>
        <begin position="251"/>
        <end position="255"/>
    </location>
</feature>
<organism evidence="17 18">
    <name type="scientific">Clostridium tarantellae</name>
    <dbReference type="NCBI Taxonomy" id="39493"/>
    <lineage>
        <taxon>Bacteria</taxon>
        <taxon>Bacillati</taxon>
        <taxon>Bacillota</taxon>
        <taxon>Clostridia</taxon>
        <taxon>Eubacteriales</taxon>
        <taxon>Clostridiaceae</taxon>
        <taxon>Clostridium</taxon>
    </lineage>
</organism>
<evidence type="ECO:0000313" key="18">
    <source>
        <dbReference type="Proteomes" id="UP000430345"/>
    </source>
</evidence>
<dbReference type="GO" id="GO:0004315">
    <property type="term" value="F:3-oxoacyl-[acyl-carrier-protein] synthase activity"/>
    <property type="evidence" value="ECO:0007669"/>
    <property type="project" value="InterPro"/>
</dbReference>
<keyword evidence="6 14" id="KW-0443">Lipid metabolism</keyword>
<comment type="subcellular location">
    <subcellularLocation>
        <location evidence="14">Cytoplasm</location>
    </subcellularLocation>
</comment>
<feature type="domain" description="Beta-ketoacyl-[acyl-carrier-protein] synthase III C-terminal" evidence="15">
    <location>
        <begin position="234"/>
        <end position="322"/>
    </location>
</feature>
<comment type="similarity">
    <text evidence="2 14">Belongs to the thiolase-like superfamily. FabH family.</text>
</comment>
<keyword evidence="9 14" id="KW-0012">Acyltransferase</keyword>
<evidence type="ECO:0000256" key="11">
    <source>
        <dbReference type="ARBA" id="ARBA00052407"/>
    </source>
</evidence>
<dbReference type="Proteomes" id="UP000430345">
    <property type="component" value="Unassembled WGS sequence"/>
</dbReference>
<evidence type="ECO:0000259" key="15">
    <source>
        <dbReference type="Pfam" id="PF08541"/>
    </source>
</evidence>
<proteinExistence type="inferred from homology"/>
<evidence type="ECO:0000256" key="7">
    <source>
        <dbReference type="ARBA" id="ARBA00023160"/>
    </source>
</evidence>
<dbReference type="OrthoDB" id="9815506at2"/>
<dbReference type="Gene3D" id="3.40.47.10">
    <property type="match status" value="1"/>
</dbReference>
<dbReference type="GO" id="GO:0006633">
    <property type="term" value="P:fatty acid biosynthetic process"/>
    <property type="evidence" value="ECO:0007669"/>
    <property type="project" value="UniProtKB-UniRule"/>
</dbReference>
<evidence type="ECO:0000259" key="16">
    <source>
        <dbReference type="Pfam" id="PF08545"/>
    </source>
</evidence>
<name>A0A6I1MP51_9CLOT</name>
<dbReference type="HAMAP" id="MF_01815">
    <property type="entry name" value="FabH"/>
    <property type="match status" value="1"/>
</dbReference>
<dbReference type="InterPro" id="IPR013747">
    <property type="entry name" value="ACP_syn_III_C"/>
</dbReference>
<comment type="caution">
    <text evidence="17">The sequence shown here is derived from an EMBL/GenBank/DDBJ whole genome shotgun (WGS) entry which is preliminary data.</text>
</comment>
<evidence type="ECO:0000256" key="13">
    <source>
        <dbReference type="ARBA" id="ARBA00052985"/>
    </source>
</evidence>
<feature type="domain" description="Beta-ketoacyl-[acyl-carrier-protein] synthase III N-terminal" evidence="16">
    <location>
        <begin position="106"/>
        <end position="183"/>
    </location>
</feature>
<comment type="catalytic activity">
    <reaction evidence="13">
        <text>3-methylbutanoyl-CoA + malonyl-[ACP] + H(+) = 5-methyl-3-oxohexanoyl-[ACP] + CO2 + CoA</text>
        <dbReference type="Rhea" id="RHEA:42272"/>
        <dbReference type="Rhea" id="RHEA-COMP:9623"/>
        <dbReference type="Rhea" id="RHEA-COMP:9941"/>
        <dbReference type="ChEBI" id="CHEBI:15378"/>
        <dbReference type="ChEBI" id="CHEBI:16526"/>
        <dbReference type="ChEBI" id="CHEBI:57287"/>
        <dbReference type="ChEBI" id="CHEBI:57345"/>
        <dbReference type="ChEBI" id="CHEBI:78449"/>
        <dbReference type="ChEBI" id="CHEBI:78822"/>
        <dbReference type="EC" id="2.3.1.300"/>
    </reaction>
    <physiologicalReaction direction="left-to-right" evidence="13">
        <dbReference type="Rhea" id="RHEA:42273"/>
    </physiologicalReaction>
</comment>
<keyword evidence="3 14" id="KW-0444">Lipid biosynthesis</keyword>
<comment type="domain">
    <text evidence="14">The last Arg residue of the ACP-binding site is essential for the weak association between ACP/AcpP and FabH.</text>
</comment>
<gene>
    <name evidence="14 17" type="primary">fabH</name>
    <name evidence="17" type="ORF">GBZ86_09010</name>
</gene>
<protein>
    <recommendedName>
        <fullName evidence="14">Beta-ketoacyl-[acyl-carrier-protein] synthase III</fullName>
        <shortName evidence="14">Beta-ketoacyl-ACP synthase III</shortName>
        <shortName evidence="14">KAS III</shortName>
        <ecNumber evidence="14">2.3.1.180</ecNumber>
    </recommendedName>
    <alternativeName>
        <fullName evidence="14">3-oxoacyl-[acyl-carrier-protein] synthase 3</fullName>
    </alternativeName>
    <alternativeName>
        <fullName evidence="14">3-oxoacyl-[acyl-carrier-protein] synthase III</fullName>
    </alternativeName>
</protein>
<keyword evidence="8 14" id="KW-0511">Multifunctional enzyme</keyword>
<dbReference type="UniPathway" id="UPA00094"/>
<dbReference type="Pfam" id="PF08545">
    <property type="entry name" value="ACP_syn_III"/>
    <property type="match status" value="1"/>
</dbReference>
<comment type="subunit">
    <text evidence="14">Homodimer.</text>
</comment>
<evidence type="ECO:0000256" key="2">
    <source>
        <dbReference type="ARBA" id="ARBA00008642"/>
    </source>
</evidence>
<dbReference type="PANTHER" id="PTHR43091">
    <property type="entry name" value="3-OXOACYL-[ACYL-CARRIER-PROTEIN] SYNTHASE"/>
    <property type="match status" value="1"/>
</dbReference>
<evidence type="ECO:0000256" key="6">
    <source>
        <dbReference type="ARBA" id="ARBA00023098"/>
    </source>
</evidence>
<dbReference type="GO" id="GO:0033818">
    <property type="term" value="F:beta-ketoacyl-acyl-carrier-protein synthase III activity"/>
    <property type="evidence" value="ECO:0007669"/>
    <property type="project" value="UniProtKB-UniRule"/>
</dbReference>
<keyword evidence="14" id="KW-0963">Cytoplasm</keyword>
<comment type="pathway">
    <text evidence="1 14">Lipid metabolism; fatty acid biosynthesis.</text>
</comment>
<reference evidence="17 18" key="1">
    <citation type="submission" date="2019-10" db="EMBL/GenBank/DDBJ databases">
        <title>The Genome Sequence of Clostridium tarantellae Isolated from Fish Brain.</title>
        <authorList>
            <person name="Bano L."/>
            <person name="Kiel M."/>
            <person name="Sales G."/>
            <person name="Doxey A.C."/>
            <person name="Mansfield M.J."/>
            <person name="Schiavone M."/>
            <person name="Rossetto O."/>
            <person name="Pirazzini M."/>
            <person name="Dobrindt U."/>
            <person name="Montecucco C."/>
        </authorList>
    </citation>
    <scope>NUCLEOTIDE SEQUENCE [LARGE SCALE GENOMIC DNA]</scope>
    <source>
        <strain evidence="17 18">DSM 3997</strain>
    </source>
</reference>
<feature type="active site" evidence="14">
    <location>
        <position position="280"/>
    </location>
</feature>
<dbReference type="InterPro" id="IPR016039">
    <property type="entry name" value="Thiolase-like"/>
</dbReference>